<dbReference type="AlphaFoldDB" id="A0A9P8QU22"/>
<gene>
    <name evidence="1" type="ORF">Trco_002119</name>
</gene>
<evidence type="ECO:0000313" key="2">
    <source>
        <dbReference type="Proteomes" id="UP000827724"/>
    </source>
</evidence>
<dbReference type="Proteomes" id="UP000827724">
    <property type="component" value="Unassembled WGS sequence"/>
</dbReference>
<evidence type="ECO:0000313" key="1">
    <source>
        <dbReference type="EMBL" id="KAH6608773.1"/>
    </source>
</evidence>
<name>A0A9P8QU22_9HYPO</name>
<reference evidence="1" key="1">
    <citation type="submission" date="2021-08" db="EMBL/GenBank/DDBJ databases">
        <title>Chromosome-Level Trichoderma cornu-damae using Hi-C Data.</title>
        <authorList>
            <person name="Kim C.S."/>
        </authorList>
    </citation>
    <scope>NUCLEOTIDE SEQUENCE</scope>
    <source>
        <strain evidence="1">KA19-0412C</strain>
    </source>
</reference>
<sequence>MAEFLRQPVLHRRVGGQVIHGKRKDVGRGVVAGEVDDEDVAVDFSLGQALALLGIQRRLGQRRQERAAGAGVRPALCDPALLRFVHVRHGLLEGRDGLAELSPFGRQPRRIGEEFGSHDDEEDAVFQNQLERVLVAGCGIGMRSLLVALEFERLAEAGFGKHAERQGAKVVRRAPDRWAR</sequence>
<accession>A0A9P8QU22</accession>
<proteinExistence type="predicted"/>
<protein>
    <submittedName>
        <fullName evidence="1">Uncharacterized protein</fullName>
    </submittedName>
</protein>
<keyword evidence="2" id="KW-1185">Reference proteome</keyword>
<dbReference type="EMBL" id="JAIWOZ010000002">
    <property type="protein sequence ID" value="KAH6608773.1"/>
    <property type="molecule type" value="Genomic_DNA"/>
</dbReference>
<organism evidence="1 2">
    <name type="scientific">Trichoderma cornu-damae</name>
    <dbReference type="NCBI Taxonomy" id="654480"/>
    <lineage>
        <taxon>Eukaryota</taxon>
        <taxon>Fungi</taxon>
        <taxon>Dikarya</taxon>
        <taxon>Ascomycota</taxon>
        <taxon>Pezizomycotina</taxon>
        <taxon>Sordariomycetes</taxon>
        <taxon>Hypocreomycetidae</taxon>
        <taxon>Hypocreales</taxon>
        <taxon>Hypocreaceae</taxon>
        <taxon>Trichoderma</taxon>
    </lineage>
</organism>
<comment type="caution">
    <text evidence="1">The sequence shown here is derived from an EMBL/GenBank/DDBJ whole genome shotgun (WGS) entry which is preliminary data.</text>
</comment>